<dbReference type="RefSeq" id="WP_092425795.1">
    <property type="nucleotide sequence ID" value="NZ_FNCL01000007.1"/>
</dbReference>
<dbReference type="Pfam" id="PF02602">
    <property type="entry name" value="HEM4"/>
    <property type="match status" value="1"/>
</dbReference>
<protein>
    <submittedName>
        <fullName evidence="2">Uroporphyrinogen-III synthase</fullName>
    </submittedName>
</protein>
<dbReference type="GO" id="GO:0033014">
    <property type="term" value="P:tetrapyrrole biosynthetic process"/>
    <property type="evidence" value="ECO:0007669"/>
    <property type="project" value="InterPro"/>
</dbReference>
<feature type="domain" description="Tetrapyrrole biosynthesis uroporphyrinogen III synthase" evidence="1">
    <location>
        <begin position="30"/>
        <end position="213"/>
    </location>
</feature>
<dbReference type="CDD" id="cd06578">
    <property type="entry name" value="HemD"/>
    <property type="match status" value="1"/>
</dbReference>
<dbReference type="EMBL" id="FOZW01000007">
    <property type="protein sequence ID" value="SFS96130.1"/>
    <property type="molecule type" value="Genomic_DNA"/>
</dbReference>
<dbReference type="InterPro" id="IPR003754">
    <property type="entry name" value="4pyrrol_synth_uPrphyn_synth"/>
</dbReference>
<dbReference type="STRING" id="311180.SAMN04488050_107130"/>
<dbReference type="Proteomes" id="UP000199392">
    <property type="component" value="Unassembled WGS sequence"/>
</dbReference>
<keyword evidence="3" id="KW-1185">Reference proteome</keyword>
<organism evidence="2 3">
    <name type="scientific">Alloyangia pacifica</name>
    <dbReference type="NCBI Taxonomy" id="311180"/>
    <lineage>
        <taxon>Bacteria</taxon>
        <taxon>Pseudomonadati</taxon>
        <taxon>Pseudomonadota</taxon>
        <taxon>Alphaproteobacteria</taxon>
        <taxon>Rhodobacterales</taxon>
        <taxon>Roseobacteraceae</taxon>
        <taxon>Alloyangia</taxon>
    </lineage>
</organism>
<proteinExistence type="predicted"/>
<dbReference type="OrthoDB" id="7204250at2"/>
<reference evidence="3" key="1">
    <citation type="submission" date="2016-10" db="EMBL/GenBank/DDBJ databases">
        <authorList>
            <person name="Varghese N."/>
            <person name="Submissions S."/>
        </authorList>
    </citation>
    <scope>NUCLEOTIDE SEQUENCE [LARGE SCALE GENOMIC DNA]</scope>
    <source>
        <strain evidence="3">DSM 26894</strain>
    </source>
</reference>
<dbReference type="GO" id="GO:0004852">
    <property type="term" value="F:uroporphyrinogen-III synthase activity"/>
    <property type="evidence" value="ECO:0007669"/>
    <property type="project" value="InterPro"/>
</dbReference>
<evidence type="ECO:0000313" key="3">
    <source>
        <dbReference type="Proteomes" id="UP000199392"/>
    </source>
</evidence>
<name>A0A1I6U3V3_9RHOB</name>
<dbReference type="AlphaFoldDB" id="A0A1I6U3V3"/>
<evidence type="ECO:0000259" key="1">
    <source>
        <dbReference type="Pfam" id="PF02602"/>
    </source>
</evidence>
<dbReference type="SUPFAM" id="SSF69618">
    <property type="entry name" value="HemD-like"/>
    <property type="match status" value="1"/>
</dbReference>
<dbReference type="InterPro" id="IPR036108">
    <property type="entry name" value="4pyrrol_syn_uPrphyn_synt_sf"/>
</dbReference>
<gene>
    <name evidence="2" type="ORF">SAMN04488050_107130</name>
</gene>
<sequence length="266" mass="27669">MPVSQPFLLLTRPRAASERFAAELAGAGVTGFVPLVSPLIEIETTGPLPEMAGITGLVFTSANGVRAYTELGGPVLPLCYAVGEATARAARDAGLAPRVAQGDAETLLALVLSERPGGRLLHLRGTHARGDLAARLTSAGQPCAEVVVYDQPTRPLCAAAISALRGQIPVVVPLFSPRSARIFAVAARNVNATAPLFAAYMSAEVEAALSDLYVHDSEIVLRPDAGLMRKSVEKLLECARSLVDRGGSVKSYGSDAGSAEDPRATD</sequence>
<evidence type="ECO:0000313" key="2">
    <source>
        <dbReference type="EMBL" id="SFS96130.1"/>
    </source>
</evidence>
<dbReference type="Gene3D" id="3.40.50.10090">
    <property type="match status" value="2"/>
</dbReference>
<accession>A0A1I6U3V3</accession>